<accession>A0A2H3APS1</accession>
<dbReference type="EMBL" id="KZ293525">
    <property type="protein sequence ID" value="PBK58764.1"/>
    <property type="molecule type" value="Genomic_DNA"/>
</dbReference>
<dbReference type="Proteomes" id="UP000218334">
    <property type="component" value="Unassembled WGS sequence"/>
</dbReference>
<feature type="region of interest" description="Disordered" evidence="1">
    <location>
        <begin position="129"/>
        <end position="148"/>
    </location>
</feature>
<feature type="compositionally biased region" description="Polar residues" evidence="1">
    <location>
        <begin position="135"/>
        <end position="148"/>
    </location>
</feature>
<reference evidence="3" key="1">
    <citation type="journal article" date="2017" name="Nat. Ecol. Evol.">
        <title>Genome expansion and lineage-specific genetic innovations in the forest pathogenic fungi Armillaria.</title>
        <authorList>
            <person name="Sipos G."/>
            <person name="Prasanna A.N."/>
            <person name="Walter M.C."/>
            <person name="O'Connor E."/>
            <person name="Balint B."/>
            <person name="Krizsan K."/>
            <person name="Kiss B."/>
            <person name="Hess J."/>
            <person name="Varga T."/>
            <person name="Slot J."/>
            <person name="Riley R."/>
            <person name="Boka B."/>
            <person name="Rigling D."/>
            <person name="Barry K."/>
            <person name="Lee J."/>
            <person name="Mihaltcheva S."/>
            <person name="LaButti K."/>
            <person name="Lipzen A."/>
            <person name="Waldron R."/>
            <person name="Moloney N.M."/>
            <person name="Sperisen C."/>
            <person name="Kredics L."/>
            <person name="Vagvoelgyi C."/>
            <person name="Patrignani A."/>
            <person name="Fitzpatrick D."/>
            <person name="Nagy I."/>
            <person name="Doyle S."/>
            <person name="Anderson J.B."/>
            <person name="Grigoriev I.V."/>
            <person name="Gueldener U."/>
            <person name="Muensterkoetter M."/>
            <person name="Nagy L.G."/>
        </authorList>
    </citation>
    <scope>NUCLEOTIDE SEQUENCE [LARGE SCALE GENOMIC DNA]</scope>
    <source>
        <strain evidence="3">28-4</strain>
    </source>
</reference>
<evidence type="ECO:0000256" key="1">
    <source>
        <dbReference type="SAM" id="MobiDB-lite"/>
    </source>
</evidence>
<sequence>MFTMGAPSGFCANVIIRDSSQRHSPQTPTTSIASATMTDYIGASNSCGAVLSGILGGAIVQVSSSWMDVANKDTCLLLTPSPEAKWYCIARWHAFKVRRTNSGENGANRNKRTAARVFGSTSFTSRIISYRPASSGPSNNRNGPRTPLQLASQTSQVCAEDAKERLWLIYSLDAPTSMKASEVPLVHKRTPKDTSDIRHGASIPFTGPLPECNYHLRSNGVAGDLWATIIATTLEPLTTGASQMSQRGFKAKDKKRFREQVLDRTVLHTGNFGCLMFTPVANSGSIVEFRRQWERRRIYPLDGVPVPPREWSSPGEYVESSNAIVINGVEARSNEEGDYNQKTVQVMDDEKSSMCQ</sequence>
<name>A0A2H3APS1_9AGAR</name>
<organism evidence="2 3">
    <name type="scientific">Armillaria solidipes</name>
    <dbReference type="NCBI Taxonomy" id="1076256"/>
    <lineage>
        <taxon>Eukaryota</taxon>
        <taxon>Fungi</taxon>
        <taxon>Dikarya</taxon>
        <taxon>Basidiomycota</taxon>
        <taxon>Agaricomycotina</taxon>
        <taxon>Agaricomycetes</taxon>
        <taxon>Agaricomycetidae</taxon>
        <taxon>Agaricales</taxon>
        <taxon>Marasmiineae</taxon>
        <taxon>Physalacriaceae</taxon>
        <taxon>Armillaria</taxon>
    </lineage>
</organism>
<evidence type="ECO:0000313" key="3">
    <source>
        <dbReference type="Proteomes" id="UP000218334"/>
    </source>
</evidence>
<dbReference type="AlphaFoldDB" id="A0A2H3APS1"/>
<keyword evidence="3" id="KW-1185">Reference proteome</keyword>
<protein>
    <submittedName>
        <fullName evidence="2">Uncharacterized protein</fullName>
    </submittedName>
</protein>
<proteinExistence type="predicted"/>
<gene>
    <name evidence="2" type="ORF">ARMSODRAFT_983593</name>
</gene>
<evidence type="ECO:0000313" key="2">
    <source>
        <dbReference type="EMBL" id="PBK58764.1"/>
    </source>
</evidence>